<dbReference type="InterPro" id="IPR017853">
    <property type="entry name" value="GH"/>
</dbReference>
<keyword evidence="2" id="KW-1185">Reference proteome</keyword>
<dbReference type="EMBL" id="JBBMEX010000002">
    <property type="protein sequence ID" value="MEQ2556683.1"/>
    <property type="molecule type" value="Genomic_DNA"/>
</dbReference>
<organism evidence="1 2">
    <name type="scientific">Maccoyibacter intestinihominis</name>
    <dbReference type="NCBI Taxonomy" id="3133499"/>
    <lineage>
        <taxon>Bacteria</taxon>
        <taxon>Bacillati</taxon>
        <taxon>Bacillota</taxon>
        <taxon>Clostridia</taxon>
        <taxon>Lachnospirales</taxon>
        <taxon>Lachnospiraceae</taxon>
        <taxon>Maccoyibacter</taxon>
    </lineage>
</organism>
<gene>
    <name evidence="1" type="ORF">WMO43_02140</name>
</gene>
<dbReference type="Proteomes" id="UP001454489">
    <property type="component" value="Unassembled WGS sequence"/>
</dbReference>
<dbReference type="SUPFAM" id="SSF51445">
    <property type="entry name" value="(Trans)glycosidases"/>
    <property type="match status" value="1"/>
</dbReference>
<dbReference type="PROSITE" id="PS51257">
    <property type="entry name" value="PROKAR_LIPOPROTEIN"/>
    <property type="match status" value="1"/>
</dbReference>
<comment type="caution">
    <text evidence="1">The sequence shown here is derived from an EMBL/GenBank/DDBJ whole genome shotgun (WGS) entry which is preliminary data.</text>
</comment>
<name>A0ABV1HAE2_9FIRM</name>
<evidence type="ECO:0000313" key="1">
    <source>
        <dbReference type="EMBL" id="MEQ2556683.1"/>
    </source>
</evidence>
<evidence type="ECO:0000313" key="2">
    <source>
        <dbReference type="Proteomes" id="UP001454489"/>
    </source>
</evidence>
<protein>
    <submittedName>
        <fullName evidence="1">Uncharacterized protein</fullName>
    </submittedName>
</protein>
<sequence>MRKKMKKAIRIWGGLLCAVVLFVATVGCTNGMKGKKESYLYQFEGYDYQYAITKDQQEKVFRMTPAKRTVEVLNGVGKYTILGEKDKPLYTTEKMKDYTVDESGKNPVVTVHYALSDNAGDVTAIYTLYKEYMDVEISLENYSGKDAASAYYVREFTKKYQKVEKRSVGTWKFPENDDFPYQTFDSLAWIHRFKDGGSMYTFYEGEEAQPKNYLEAYPEHAIPLTMSEDQKPQEKLHFALVFSPEKDIKAADNHALFAKKNLDTALSFNCTTKGTGSATLYTQKDLSFLMEVENLTDQKKDAEVSCQIYGYDGSTCLEKTEKFSVKKQGNAQKKISFKAPSYGIYYAILTMQSGKDTYKEVYPFAVLKKHTYQYTKSSPFGISGVHFGQYQPNEDTISILQELGAANVRVGLGIPEYAEKDTKLLKKNLASLKKSGIRINGQYLLLDDWSEPLDPKVYEQAIRSVLDDVGDLLDGCEAGNEPNLYATYYGYSKEDYMAYYYEVNYTGAYPAIKDAGLKYLGAGVYQGESIWLEGLDYYGIMDKQDVLVTHGYAFPYSPDLTKDPQVELSFESSLVRTRQFLDKTGDKTWYLNECGLPTTPEQTEGISSGVDLRTQADYMARELLLALSYGVDEIEVYSMFDQQNLYHAIMPAEYENNFGLFYQQDYSGRIFPKPSAAAYANITRILESVESCEEISTGSDTVRAFRCGLKKENEEMLGLWSTKERLSNDSNENIVRTPNLPWVNQWKEKETVTISVEAKSAKVYDLMGNSYKIPVTDGKIEVEATGSPMFVKLEK</sequence>
<dbReference type="Gene3D" id="3.20.20.80">
    <property type="entry name" value="Glycosidases"/>
    <property type="match status" value="1"/>
</dbReference>
<proteinExistence type="predicted"/>
<accession>A0ABV1HAE2</accession>
<reference evidence="1 2" key="1">
    <citation type="submission" date="2024-03" db="EMBL/GenBank/DDBJ databases">
        <title>Human intestinal bacterial collection.</title>
        <authorList>
            <person name="Pauvert C."/>
            <person name="Hitch T.C.A."/>
            <person name="Clavel T."/>
        </authorList>
    </citation>
    <scope>NUCLEOTIDE SEQUENCE [LARGE SCALE GENOMIC DNA]</scope>
    <source>
        <strain evidence="1 2">CLA-AA-H185</strain>
    </source>
</reference>